<feature type="transmembrane region" description="Helical" evidence="6">
    <location>
        <begin position="172"/>
        <end position="191"/>
    </location>
</feature>
<evidence type="ECO:0000256" key="2">
    <source>
        <dbReference type="ARBA" id="ARBA00022692"/>
    </source>
</evidence>
<name>A0A1L3MJ80_9MICO</name>
<evidence type="ECO:0000256" key="1">
    <source>
        <dbReference type="ARBA" id="ARBA00004141"/>
    </source>
</evidence>
<keyword evidence="8" id="KW-1185">Reference proteome</keyword>
<dbReference type="PANTHER" id="PTHR43077">
    <property type="entry name" value="TRANSPORT PERMEASE YVFS-RELATED"/>
    <property type="match status" value="1"/>
</dbReference>
<proteinExistence type="predicted"/>
<keyword evidence="4 6" id="KW-0472">Membrane</keyword>
<evidence type="ECO:0000256" key="5">
    <source>
        <dbReference type="SAM" id="MobiDB-lite"/>
    </source>
</evidence>
<evidence type="ECO:0000256" key="4">
    <source>
        <dbReference type="ARBA" id="ARBA00023136"/>
    </source>
</evidence>
<dbReference type="RefSeq" id="WP_072625531.1">
    <property type="nucleotide sequence ID" value="NZ_CP013290.1"/>
</dbReference>
<evidence type="ECO:0000256" key="6">
    <source>
        <dbReference type="SAM" id="Phobius"/>
    </source>
</evidence>
<dbReference type="KEGG" id="jte:ASJ30_13290"/>
<dbReference type="InterPro" id="IPR051328">
    <property type="entry name" value="T7SS_ABC-Transporter"/>
</dbReference>
<accession>A0A1L3MJ80</accession>
<comment type="subcellular location">
    <subcellularLocation>
        <location evidence="1">Membrane</location>
        <topology evidence="1">Multi-pass membrane protein</topology>
    </subcellularLocation>
</comment>
<organism evidence="7 8">
    <name type="scientific">Janibacter indicus</name>
    <dbReference type="NCBI Taxonomy" id="857417"/>
    <lineage>
        <taxon>Bacteria</taxon>
        <taxon>Bacillati</taxon>
        <taxon>Actinomycetota</taxon>
        <taxon>Actinomycetes</taxon>
        <taxon>Micrococcales</taxon>
        <taxon>Intrasporangiaceae</taxon>
        <taxon>Janibacter</taxon>
    </lineage>
</organism>
<feature type="region of interest" description="Disordered" evidence="5">
    <location>
        <begin position="281"/>
        <end position="300"/>
    </location>
</feature>
<dbReference type="PANTHER" id="PTHR43077:SF10">
    <property type="entry name" value="TRANSPORT PERMEASE PROTEIN"/>
    <property type="match status" value="1"/>
</dbReference>
<dbReference type="GO" id="GO:0016020">
    <property type="term" value="C:membrane"/>
    <property type="evidence" value="ECO:0007669"/>
    <property type="project" value="UniProtKB-SubCell"/>
</dbReference>
<keyword evidence="3 6" id="KW-1133">Transmembrane helix</keyword>
<evidence type="ECO:0008006" key="9">
    <source>
        <dbReference type="Google" id="ProtNLM"/>
    </source>
</evidence>
<feature type="transmembrane region" description="Helical" evidence="6">
    <location>
        <begin position="23"/>
        <end position="45"/>
    </location>
</feature>
<feature type="transmembrane region" description="Helical" evidence="6">
    <location>
        <begin position="57"/>
        <end position="80"/>
    </location>
</feature>
<evidence type="ECO:0000313" key="7">
    <source>
        <dbReference type="EMBL" id="APH02381.1"/>
    </source>
</evidence>
<feature type="transmembrane region" description="Helical" evidence="6">
    <location>
        <begin position="306"/>
        <end position="326"/>
    </location>
</feature>
<gene>
    <name evidence="7" type="ORF">ASJ30_13290</name>
</gene>
<dbReference type="EMBL" id="CP013290">
    <property type="protein sequence ID" value="APH02381.1"/>
    <property type="molecule type" value="Genomic_DNA"/>
</dbReference>
<dbReference type="Proteomes" id="UP000182938">
    <property type="component" value="Chromosome"/>
</dbReference>
<keyword evidence="2 6" id="KW-0812">Transmembrane</keyword>
<reference evidence="7 8" key="1">
    <citation type="submission" date="2015-11" db="EMBL/GenBank/DDBJ databases">
        <authorList>
            <person name="Zhang Y."/>
            <person name="Guo Z."/>
        </authorList>
    </citation>
    <scope>NUCLEOTIDE SEQUENCE [LARGE SCALE GENOMIC DNA]</scope>
    <source>
        <strain evidence="7 8">YFY001</strain>
    </source>
</reference>
<dbReference type="AlphaFoldDB" id="A0A1L3MJ80"/>
<feature type="transmembrane region" description="Helical" evidence="6">
    <location>
        <begin position="142"/>
        <end position="165"/>
    </location>
</feature>
<evidence type="ECO:0000256" key="3">
    <source>
        <dbReference type="ARBA" id="ARBA00022989"/>
    </source>
</evidence>
<feature type="transmembrane region" description="Helical" evidence="6">
    <location>
        <begin position="111"/>
        <end position="130"/>
    </location>
</feature>
<protein>
    <recommendedName>
        <fullName evidence="9">ABC-type transport system involved in multi-copper enzyme maturation, permease component</fullName>
    </recommendedName>
</protein>
<evidence type="ECO:0000313" key="8">
    <source>
        <dbReference type="Proteomes" id="UP000182938"/>
    </source>
</evidence>
<sequence>MSVSGVLTVARLELMQRFRGARWYIAFLLWFTCIAGIAGLTWLAMRDSDMVRGPTTFDVVLFFVLGLSLLVMPALTATSVNGDRDAGVLATLQTTLLTATDIIIGKLLASLVMATTFLALAAPFLVLALFQGGVGLLGVARVLVVLGIILLTVCAIGLMFSTLVARPVGSAVLTYLTVAGLSFLTLILFAMTTPLVARDEQVRVHGVEDYTTSQACTTYTDTRRVVRTHRNWWLLGVNPFVIVADAAPHGPDGPADTTSAGFTPLRWIAYGTRLAKAGPPEVHDECWSDSEDTSDSSTRVREEFPAWPMGLGVHLLAGAGATAVAIRRVRTPIRRLPSGTRVA</sequence>